<gene>
    <name evidence="4" type="ORF">EG19_04720</name>
</gene>
<dbReference type="STRING" id="1312852.EG19_04720"/>
<feature type="region of interest" description="Disordered" evidence="1">
    <location>
        <begin position="187"/>
        <end position="226"/>
    </location>
</feature>
<dbReference type="Pfam" id="PF03781">
    <property type="entry name" value="FGE-sulfatase"/>
    <property type="match status" value="2"/>
</dbReference>
<protein>
    <recommendedName>
        <fullName evidence="3">Sulfatase-modifying factor enzyme-like domain-containing protein</fullName>
    </recommendedName>
</protein>
<dbReference type="GO" id="GO:0120147">
    <property type="term" value="F:formylglycine-generating oxidase activity"/>
    <property type="evidence" value="ECO:0007669"/>
    <property type="project" value="TreeGrafter"/>
</dbReference>
<dbReference type="InterPro" id="IPR051043">
    <property type="entry name" value="Sulfatase_Mod_Factor_Kinase"/>
</dbReference>
<feature type="compositionally biased region" description="Pro residues" evidence="1">
    <location>
        <begin position="250"/>
        <end position="261"/>
    </location>
</feature>
<feature type="region of interest" description="Disordered" evidence="1">
    <location>
        <begin position="477"/>
        <end position="500"/>
    </location>
</feature>
<comment type="caution">
    <text evidence="4">The sequence shown here is derived from an EMBL/GenBank/DDBJ whole genome shotgun (WGS) entry which is preliminary data.</text>
</comment>
<dbReference type="InterPro" id="IPR042095">
    <property type="entry name" value="SUMF_sf"/>
</dbReference>
<evidence type="ECO:0000256" key="1">
    <source>
        <dbReference type="SAM" id="MobiDB-lite"/>
    </source>
</evidence>
<evidence type="ECO:0000256" key="2">
    <source>
        <dbReference type="SAM" id="SignalP"/>
    </source>
</evidence>
<dbReference type="Proteomes" id="UP000027284">
    <property type="component" value="Unassembled WGS sequence"/>
</dbReference>
<sequence length="533" mass="57291">MTTRLWLAVALLSVASTLWAQDMVLMDVPQGWVGCSPQDASCLADEKPGGWVKLKPFWMDTHEVTVGAYRAFVAATGRTLPPQPAGSSEKSPVVNVTHRDAAAFCAWLGKRLPSEAEWEVAARGSYPQAIYPSGGSADHDSANFAGLGGKDRFSGLAPVGSFPPNTLGLFDMAGNVWEWVADGYTPAPPQGQAPATGGKLKITKGGGWNSPPLSLRISNRGRLPEDTASDAVGFRCARDAQAEELTVKTPAPPPVTEPAPTPATAAVPSPAAEAPSVPPPTPSPPQPAPPTTTLAALQEKTLTQVPLTVVHLPGGSFERGCVKGDSWCSADEQPRRIIVLSPFWIGKTEVTVAQFRAFAEATGTAMPEQPSWSGDDYPVVNVTWDEAQAFCRWLSGRLPTEAEWEYAARGGTSGTRYPRGSEITRDEANYDGVGGRDQFAKAAPVGSFPANGFGLYDMLGNVWEWCLDWYQEDYYAQSPDRDPQGPEQGQKKVVRGGSFTSDPGRLRLSYRSSLKPSERWLFTGFRCVIPQRP</sequence>
<dbReference type="PANTHER" id="PTHR23150:SF19">
    <property type="entry name" value="FORMYLGLYCINE-GENERATING ENZYME"/>
    <property type="match status" value="1"/>
</dbReference>
<dbReference type="SUPFAM" id="SSF56436">
    <property type="entry name" value="C-type lectin-like"/>
    <property type="match status" value="2"/>
</dbReference>
<dbReference type="OrthoDB" id="9768004at2"/>
<dbReference type="RefSeq" id="WP_053335073.1">
    <property type="nucleotide sequence ID" value="NZ_JMFG01000020.1"/>
</dbReference>
<feature type="chain" id="PRO_5001616551" description="Sulfatase-modifying factor enzyme-like domain-containing protein" evidence="2">
    <location>
        <begin position="21"/>
        <end position="533"/>
    </location>
</feature>
<evidence type="ECO:0000313" key="5">
    <source>
        <dbReference type="Proteomes" id="UP000027284"/>
    </source>
</evidence>
<reference evidence="4 5" key="1">
    <citation type="submission" date="2014-04" db="EMBL/GenBank/DDBJ databases">
        <title>The Genome Sequence of Thermoanaerobaculum aquaticum MP-01, The First Cultivated Group 23 Acidobacterium.</title>
        <authorList>
            <person name="Stamps B.W."/>
            <person name="Losey N.A."/>
            <person name="Lawson P.A."/>
            <person name="Stevenson B.S."/>
        </authorList>
    </citation>
    <scope>NUCLEOTIDE SEQUENCE [LARGE SCALE GENOMIC DNA]</scope>
    <source>
        <strain evidence="4 5">MP-01</strain>
    </source>
</reference>
<accession>A0A062XYD2</accession>
<name>A0A062XYD2_9BACT</name>
<feature type="signal peptide" evidence="2">
    <location>
        <begin position="1"/>
        <end position="20"/>
    </location>
</feature>
<dbReference type="PANTHER" id="PTHR23150">
    <property type="entry name" value="SULFATASE MODIFYING FACTOR 1, 2"/>
    <property type="match status" value="1"/>
</dbReference>
<keyword evidence="2" id="KW-0732">Signal</keyword>
<keyword evidence="5" id="KW-1185">Reference proteome</keyword>
<feature type="region of interest" description="Disordered" evidence="1">
    <location>
        <begin position="243"/>
        <end position="292"/>
    </location>
</feature>
<dbReference type="InterPro" id="IPR005532">
    <property type="entry name" value="SUMF_dom"/>
</dbReference>
<feature type="compositionally biased region" description="Low complexity" evidence="1">
    <location>
        <begin position="262"/>
        <end position="275"/>
    </location>
</feature>
<feature type="domain" description="Sulfatase-modifying factor enzyme-like" evidence="3">
    <location>
        <begin position="38"/>
        <end position="238"/>
    </location>
</feature>
<dbReference type="EMBL" id="JMFG01000020">
    <property type="protein sequence ID" value="KDA53515.1"/>
    <property type="molecule type" value="Genomic_DNA"/>
</dbReference>
<feature type="domain" description="Sulfatase-modifying factor enzyme-like" evidence="3">
    <location>
        <begin position="309"/>
        <end position="528"/>
    </location>
</feature>
<dbReference type="Gene3D" id="3.90.1580.10">
    <property type="entry name" value="paralog of FGE (formylglycine-generating enzyme)"/>
    <property type="match status" value="2"/>
</dbReference>
<dbReference type="AlphaFoldDB" id="A0A062XYD2"/>
<evidence type="ECO:0000259" key="3">
    <source>
        <dbReference type="Pfam" id="PF03781"/>
    </source>
</evidence>
<organism evidence="4 5">
    <name type="scientific">Thermoanaerobaculum aquaticum</name>
    <dbReference type="NCBI Taxonomy" id="1312852"/>
    <lineage>
        <taxon>Bacteria</taxon>
        <taxon>Pseudomonadati</taxon>
        <taxon>Acidobacteriota</taxon>
        <taxon>Thermoanaerobaculia</taxon>
        <taxon>Thermoanaerobaculales</taxon>
        <taxon>Thermoanaerobaculaceae</taxon>
        <taxon>Thermoanaerobaculum</taxon>
    </lineage>
</organism>
<evidence type="ECO:0000313" key="4">
    <source>
        <dbReference type="EMBL" id="KDA53515.1"/>
    </source>
</evidence>
<dbReference type="InterPro" id="IPR016187">
    <property type="entry name" value="CTDL_fold"/>
</dbReference>
<feature type="compositionally biased region" description="Pro residues" evidence="1">
    <location>
        <begin position="276"/>
        <end position="290"/>
    </location>
</feature>
<proteinExistence type="predicted"/>